<organism evidence="1 2">
    <name type="scientific">Anaeramoeba ignava</name>
    <name type="common">Anaerobic marine amoeba</name>
    <dbReference type="NCBI Taxonomy" id="1746090"/>
    <lineage>
        <taxon>Eukaryota</taxon>
        <taxon>Metamonada</taxon>
        <taxon>Anaeramoebidae</taxon>
        <taxon>Anaeramoeba</taxon>
    </lineage>
</organism>
<accession>A0A9Q0LNX1</accession>
<comment type="caution">
    <text evidence="1">The sequence shown here is derived from an EMBL/GenBank/DDBJ whole genome shotgun (WGS) entry which is preliminary data.</text>
</comment>
<keyword evidence="2" id="KW-1185">Reference proteome</keyword>
<evidence type="ECO:0000313" key="2">
    <source>
        <dbReference type="Proteomes" id="UP001149090"/>
    </source>
</evidence>
<sequence length="143" mass="17349">MINLFLIPSFQDNLKNTIFPNLLECFQFWMNFYYFIASSETKETYKENENDSKKKKKKSLRSSIRKISRIFPEIVDHSLFNQPCLKNEKRSYIEKLSDLVIIFQDKSYYEYSNKQIKDNQTRFHICDVLDEKAKRILFDGFRK</sequence>
<reference evidence="1" key="1">
    <citation type="submission" date="2022-10" db="EMBL/GenBank/DDBJ databases">
        <title>Novel sulphate-reducing endosymbionts in the free-living metamonad Anaeramoeba.</title>
        <authorList>
            <person name="Jerlstrom-Hultqvist J."/>
            <person name="Cepicka I."/>
            <person name="Gallot-Lavallee L."/>
            <person name="Salas-Leiva D."/>
            <person name="Curtis B.A."/>
            <person name="Zahonova K."/>
            <person name="Pipaliya S."/>
            <person name="Dacks J."/>
            <person name="Roger A.J."/>
        </authorList>
    </citation>
    <scope>NUCLEOTIDE SEQUENCE</scope>
    <source>
        <strain evidence="1">BMAN</strain>
    </source>
</reference>
<dbReference type="Proteomes" id="UP001149090">
    <property type="component" value="Unassembled WGS sequence"/>
</dbReference>
<dbReference type="EMBL" id="JAPDFW010000063">
    <property type="protein sequence ID" value="KAJ5075829.1"/>
    <property type="molecule type" value="Genomic_DNA"/>
</dbReference>
<name>A0A9Q0LNX1_ANAIG</name>
<protein>
    <submittedName>
        <fullName evidence="1">Tryptophan 23-dioxygenase</fullName>
    </submittedName>
</protein>
<proteinExistence type="predicted"/>
<dbReference type="AlphaFoldDB" id="A0A9Q0LNX1"/>
<gene>
    <name evidence="1" type="ORF">M0811_06691</name>
</gene>
<evidence type="ECO:0000313" key="1">
    <source>
        <dbReference type="EMBL" id="KAJ5075829.1"/>
    </source>
</evidence>